<dbReference type="InterPro" id="IPR036259">
    <property type="entry name" value="MFS_trans_sf"/>
</dbReference>
<accession>A0A4R6Y7T2</accession>
<feature type="transmembrane region" description="Helical" evidence="7">
    <location>
        <begin position="38"/>
        <end position="60"/>
    </location>
</feature>
<dbReference type="Gene3D" id="1.20.1250.20">
    <property type="entry name" value="MFS general substrate transporter like domains"/>
    <property type="match status" value="1"/>
</dbReference>
<evidence type="ECO:0000259" key="8">
    <source>
        <dbReference type="PROSITE" id="PS50850"/>
    </source>
</evidence>
<gene>
    <name evidence="9" type="ORF">DFR44_11059</name>
</gene>
<dbReference type="PROSITE" id="PS50850">
    <property type="entry name" value="MFS"/>
    <property type="match status" value="1"/>
</dbReference>
<dbReference type="PANTHER" id="PTHR23517">
    <property type="entry name" value="RESISTANCE PROTEIN MDTM, PUTATIVE-RELATED-RELATED"/>
    <property type="match status" value="1"/>
</dbReference>
<feature type="transmembrane region" description="Helical" evidence="7">
    <location>
        <begin position="330"/>
        <end position="347"/>
    </location>
</feature>
<feature type="domain" description="Major facilitator superfamily (MFS) profile" evidence="8">
    <location>
        <begin position="34"/>
        <end position="418"/>
    </location>
</feature>
<comment type="caution">
    <text evidence="9">The sequence shown here is derived from an EMBL/GenBank/DDBJ whole genome shotgun (WGS) entry which is preliminary data.</text>
</comment>
<feature type="transmembrane region" description="Helical" evidence="7">
    <location>
        <begin position="170"/>
        <end position="192"/>
    </location>
</feature>
<feature type="transmembrane region" description="Helical" evidence="7">
    <location>
        <begin position="278"/>
        <end position="297"/>
    </location>
</feature>
<evidence type="ECO:0000313" key="10">
    <source>
        <dbReference type="Proteomes" id="UP000294480"/>
    </source>
</evidence>
<evidence type="ECO:0000256" key="6">
    <source>
        <dbReference type="ARBA" id="ARBA00023136"/>
    </source>
</evidence>
<feature type="transmembrane region" description="Helical" evidence="7">
    <location>
        <begin position="113"/>
        <end position="130"/>
    </location>
</feature>
<dbReference type="PANTHER" id="PTHR23517:SF2">
    <property type="entry name" value="MULTIDRUG RESISTANCE PROTEIN MDTH"/>
    <property type="match status" value="1"/>
</dbReference>
<dbReference type="InterPro" id="IPR011701">
    <property type="entry name" value="MFS"/>
</dbReference>
<keyword evidence="10" id="KW-1185">Reference proteome</keyword>
<feature type="transmembrane region" description="Helical" evidence="7">
    <location>
        <begin position="198"/>
        <end position="222"/>
    </location>
</feature>
<evidence type="ECO:0000256" key="1">
    <source>
        <dbReference type="ARBA" id="ARBA00004651"/>
    </source>
</evidence>
<evidence type="ECO:0000256" key="5">
    <source>
        <dbReference type="ARBA" id="ARBA00022989"/>
    </source>
</evidence>
<feature type="transmembrane region" description="Helical" evidence="7">
    <location>
        <begin position="80"/>
        <end position="101"/>
    </location>
</feature>
<evidence type="ECO:0000313" key="9">
    <source>
        <dbReference type="EMBL" id="TDR31411.1"/>
    </source>
</evidence>
<protein>
    <submittedName>
        <fullName evidence="9">Putative MFS family arabinose efflux permease</fullName>
    </submittedName>
</protein>
<keyword evidence="3" id="KW-1003">Cell membrane</keyword>
<dbReference type="Proteomes" id="UP000294480">
    <property type="component" value="Unassembled WGS sequence"/>
</dbReference>
<feature type="transmembrane region" description="Helical" evidence="7">
    <location>
        <begin position="368"/>
        <end position="389"/>
    </location>
</feature>
<dbReference type="AlphaFoldDB" id="A0A4R6Y7T2"/>
<sequence length="420" mass="44855">MCHVERGACSVYSRLIFSLTMSTNAVLSPIERSISTRLALVFALRMFGLFVVLPIFIPYASGLPLGPFPFLDINSPHTSAIAAGWAMGAYGLTQAVLYIPYGMASDIWGRKRVITLGLLMFAAGALWAAYADNVFSLTCARALQGAGAISSVVVAMVGDTTRDEVRTRAMAMIGMSIALTFAASLIVAPVLFEYIGMFGIFILIATLALIAIGLVLSIPFAQKNTPINGRDSLKTVLTDAKQWRLNIGVFVLHAVQMAMWVVLPQRLSDLNMSHSNSAWLYFAVILISMGIMIPLIIRAEKYGKMHIIMALSIVLVGVAQLGLAANIGELIGVALALLLFFIGFNVLEATQPSLLSKLTHPSTKGAAAGVYNTVQALGLFAGAAGGAWLNVHFGALGLFIATAALSFAWLLMHLQKTTAR</sequence>
<evidence type="ECO:0000256" key="4">
    <source>
        <dbReference type="ARBA" id="ARBA00022692"/>
    </source>
</evidence>
<keyword evidence="6 7" id="KW-0472">Membrane</keyword>
<dbReference type="Pfam" id="PF07690">
    <property type="entry name" value="MFS_1"/>
    <property type="match status" value="1"/>
</dbReference>
<keyword evidence="2" id="KW-0813">Transport</keyword>
<evidence type="ECO:0000256" key="3">
    <source>
        <dbReference type="ARBA" id="ARBA00022475"/>
    </source>
</evidence>
<feature type="transmembrane region" description="Helical" evidence="7">
    <location>
        <begin position="395"/>
        <end position="414"/>
    </location>
</feature>
<feature type="transmembrane region" description="Helical" evidence="7">
    <location>
        <begin position="243"/>
        <end position="263"/>
    </location>
</feature>
<dbReference type="InterPro" id="IPR050171">
    <property type="entry name" value="MFS_Transporters"/>
</dbReference>
<dbReference type="SUPFAM" id="SSF103473">
    <property type="entry name" value="MFS general substrate transporter"/>
    <property type="match status" value="1"/>
</dbReference>
<feature type="transmembrane region" description="Helical" evidence="7">
    <location>
        <begin position="142"/>
        <end position="158"/>
    </location>
</feature>
<keyword evidence="4 7" id="KW-0812">Transmembrane</keyword>
<reference evidence="9 10" key="1">
    <citation type="submission" date="2019-03" db="EMBL/GenBank/DDBJ databases">
        <title>Genomic Encyclopedia of Type Strains, Phase IV (KMG-IV): sequencing the most valuable type-strain genomes for metagenomic binning, comparative biology and taxonomic classification.</title>
        <authorList>
            <person name="Goeker M."/>
        </authorList>
    </citation>
    <scope>NUCLEOTIDE SEQUENCE [LARGE SCALE GENOMIC DNA]</scope>
    <source>
        <strain evidence="9 10">DSM 102852</strain>
    </source>
</reference>
<proteinExistence type="predicted"/>
<name>A0A4R6Y7T2_9BURK</name>
<dbReference type="GO" id="GO:0005886">
    <property type="term" value="C:plasma membrane"/>
    <property type="evidence" value="ECO:0007669"/>
    <property type="project" value="UniProtKB-SubCell"/>
</dbReference>
<dbReference type="InterPro" id="IPR020846">
    <property type="entry name" value="MFS_dom"/>
</dbReference>
<dbReference type="EMBL" id="SNZE01000010">
    <property type="protein sequence ID" value="TDR31411.1"/>
    <property type="molecule type" value="Genomic_DNA"/>
</dbReference>
<comment type="subcellular location">
    <subcellularLocation>
        <location evidence="1">Cell membrane</location>
        <topology evidence="1">Multi-pass membrane protein</topology>
    </subcellularLocation>
</comment>
<keyword evidence="5 7" id="KW-1133">Transmembrane helix</keyword>
<dbReference type="GO" id="GO:0022857">
    <property type="term" value="F:transmembrane transporter activity"/>
    <property type="evidence" value="ECO:0007669"/>
    <property type="project" value="InterPro"/>
</dbReference>
<evidence type="ECO:0000256" key="7">
    <source>
        <dbReference type="SAM" id="Phobius"/>
    </source>
</evidence>
<organism evidence="9 10">
    <name type="scientific">Hydromonas duriensis</name>
    <dbReference type="NCBI Taxonomy" id="1527608"/>
    <lineage>
        <taxon>Bacteria</taxon>
        <taxon>Pseudomonadati</taxon>
        <taxon>Pseudomonadota</taxon>
        <taxon>Betaproteobacteria</taxon>
        <taxon>Burkholderiales</taxon>
        <taxon>Burkholderiaceae</taxon>
        <taxon>Hydromonas</taxon>
    </lineage>
</organism>
<evidence type="ECO:0000256" key="2">
    <source>
        <dbReference type="ARBA" id="ARBA00022448"/>
    </source>
</evidence>
<feature type="transmembrane region" description="Helical" evidence="7">
    <location>
        <begin position="306"/>
        <end position="324"/>
    </location>
</feature>